<evidence type="ECO:0000259" key="1">
    <source>
        <dbReference type="Pfam" id="PF07659"/>
    </source>
</evidence>
<dbReference type="InterPro" id="IPR011630">
    <property type="entry name" value="DUF1599"/>
</dbReference>
<feature type="domain" description="Nucleotide modification associated" evidence="1">
    <location>
        <begin position="69"/>
        <end position="108"/>
    </location>
</feature>
<evidence type="ECO:0000313" key="2">
    <source>
        <dbReference type="EMBL" id="CAB4128587.1"/>
    </source>
</evidence>
<dbReference type="EMBL" id="LR796226">
    <property type="protein sequence ID" value="CAB4128587.1"/>
    <property type="molecule type" value="Genomic_DNA"/>
</dbReference>
<sequence>MGKMKNLLMENIEGNEALMNGFAEYQFEQALEHIFLDGLGLLVQKHQDYGPKNISQSPGGPLNGLRVRMWDKLARINNLVDNGAEPEYESLRDSFIDLMNYSAIAIMVLDGEWPED</sequence>
<accession>A0A6J5L6B9</accession>
<dbReference type="Pfam" id="PF07659">
    <property type="entry name" value="DUF1599"/>
    <property type="match status" value="1"/>
</dbReference>
<proteinExistence type="predicted"/>
<name>A0A6J5L6B9_9CAUD</name>
<gene>
    <name evidence="2" type="ORF">UFOVP111_46</name>
</gene>
<organism evidence="2">
    <name type="scientific">uncultured Caudovirales phage</name>
    <dbReference type="NCBI Taxonomy" id="2100421"/>
    <lineage>
        <taxon>Viruses</taxon>
        <taxon>Duplodnaviria</taxon>
        <taxon>Heunggongvirae</taxon>
        <taxon>Uroviricota</taxon>
        <taxon>Caudoviricetes</taxon>
        <taxon>Peduoviridae</taxon>
        <taxon>Maltschvirus</taxon>
        <taxon>Maltschvirus maltsch</taxon>
    </lineage>
</organism>
<protein>
    <submittedName>
        <fullName evidence="2">Clostridium phage phiCTP1, Gp74</fullName>
    </submittedName>
</protein>
<reference evidence="2" key="1">
    <citation type="submission" date="2020-04" db="EMBL/GenBank/DDBJ databases">
        <authorList>
            <person name="Chiriac C."/>
            <person name="Salcher M."/>
            <person name="Ghai R."/>
            <person name="Kavagutti S V."/>
        </authorList>
    </citation>
    <scope>NUCLEOTIDE SEQUENCE</scope>
</reference>